<evidence type="ECO:0000313" key="2">
    <source>
        <dbReference type="Proteomes" id="UP001195483"/>
    </source>
</evidence>
<reference evidence="1" key="2">
    <citation type="journal article" date="2021" name="Genome Biol. Evol.">
        <title>Developing a high-quality reference genome for a parasitic bivalve with doubly uniparental inheritance (Bivalvia: Unionida).</title>
        <authorList>
            <person name="Smith C.H."/>
        </authorList>
    </citation>
    <scope>NUCLEOTIDE SEQUENCE</scope>
    <source>
        <strain evidence="1">CHS0354</strain>
        <tissue evidence="1">Mantle</tissue>
    </source>
</reference>
<evidence type="ECO:0008006" key="3">
    <source>
        <dbReference type="Google" id="ProtNLM"/>
    </source>
</evidence>
<reference evidence="1" key="1">
    <citation type="journal article" date="2021" name="Genome Biol. Evol.">
        <title>A High-Quality Reference Genome for a Parasitic Bivalve with Doubly Uniparental Inheritance (Bivalvia: Unionida).</title>
        <authorList>
            <person name="Smith C.H."/>
        </authorList>
    </citation>
    <scope>NUCLEOTIDE SEQUENCE</scope>
    <source>
        <strain evidence="1">CHS0354</strain>
    </source>
</reference>
<gene>
    <name evidence="1" type="ORF">CHS0354_005397</name>
</gene>
<proteinExistence type="predicted"/>
<dbReference type="AlphaFoldDB" id="A0AAE0SKF3"/>
<sequence>MIKQFIARLESAALEDLDQMCKQETVTISDEMTECKSAIAAIETSERMLMDGTVPDDDTKLFITMTKVSQQVLKYRDKYKGCEIKSEVVELEFHRDCKCDEINKSLNSLGKTFRRASKITSSTTENMQKEIIPNSMVIFSAKISSDNKVCSIYSGVFLPDDRLVLSDVRNKKLKMFDKSFQCISSLMFKRPRFVCRLDDSTVAITSRNKINIVSVVNTLTLLRSIYIGVSCNGIAYYQQKIVVNISGKSLLTYNTSGKIISKVQSYDDCLGGMYNTHCVSQDGQNIYCTKANVIVTMDMNGNKLNTFESKDLKGAKGITVDKNGMIYSCGSDSNTVIEVTPQGRQLDVLLSSDDGLSNPIGLCLNDRKDVILVFERISNDLLSHFGSPSRREGDEEEMSLSGMKQLEDLEQIQAFYADALSNIRFLSM</sequence>
<dbReference type="Proteomes" id="UP001195483">
    <property type="component" value="Unassembled WGS sequence"/>
</dbReference>
<evidence type="ECO:0000313" key="1">
    <source>
        <dbReference type="EMBL" id="KAK3593033.1"/>
    </source>
</evidence>
<comment type="caution">
    <text evidence="1">The sequence shown here is derived from an EMBL/GenBank/DDBJ whole genome shotgun (WGS) entry which is preliminary data.</text>
</comment>
<name>A0AAE0SKF3_9BIVA</name>
<accession>A0AAE0SKF3</accession>
<organism evidence="1 2">
    <name type="scientific">Potamilus streckersoni</name>
    <dbReference type="NCBI Taxonomy" id="2493646"/>
    <lineage>
        <taxon>Eukaryota</taxon>
        <taxon>Metazoa</taxon>
        <taxon>Spiralia</taxon>
        <taxon>Lophotrochozoa</taxon>
        <taxon>Mollusca</taxon>
        <taxon>Bivalvia</taxon>
        <taxon>Autobranchia</taxon>
        <taxon>Heteroconchia</taxon>
        <taxon>Palaeoheterodonta</taxon>
        <taxon>Unionida</taxon>
        <taxon>Unionoidea</taxon>
        <taxon>Unionidae</taxon>
        <taxon>Ambleminae</taxon>
        <taxon>Lampsilini</taxon>
        <taxon>Potamilus</taxon>
    </lineage>
</organism>
<dbReference type="Gene3D" id="2.120.10.30">
    <property type="entry name" value="TolB, C-terminal domain"/>
    <property type="match status" value="1"/>
</dbReference>
<dbReference type="InterPro" id="IPR011042">
    <property type="entry name" value="6-blade_b-propeller_TolB-like"/>
</dbReference>
<keyword evidence="2" id="KW-1185">Reference proteome</keyword>
<protein>
    <recommendedName>
        <fullName evidence="3">Tripartite motif-containing protein 2</fullName>
    </recommendedName>
</protein>
<reference evidence="1" key="3">
    <citation type="submission" date="2023-05" db="EMBL/GenBank/DDBJ databases">
        <authorList>
            <person name="Smith C.H."/>
        </authorList>
    </citation>
    <scope>NUCLEOTIDE SEQUENCE</scope>
    <source>
        <strain evidence="1">CHS0354</strain>
        <tissue evidence="1">Mantle</tissue>
    </source>
</reference>
<dbReference type="SUPFAM" id="SSF101898">
    <property type="entry name" value="NHL repeat"/>
    <property type="match status" value="1"/>
</dbReference>
<dbReference type="EMBL" id="JAEAOA010000379">
    <property type="protein sequence ID" value="KAK3593033.1"/>
    <property type="molecule type" value="Genomic_DNA"/>
</dbReference>